<dbReference type="OrthoDB" id="1413948at2759"/>
<proteinExistence type="predicted"/>
<sequence>MASLVLLFSELVRNRKCGAAALLAAYPSSSSSSSSSSSYSTITSSSYAAAVRKPLKDDENTMQNLNNRIIEEIQERVTENHPLESRVCVDFVWP</sequence>
<evidence type="ECO:0000313" key="2">
    <source>
        <dbReference type="Proteomes" id="UP000447434"/>
    </source>
</evidence>
<dbReference type="AlphaFoldDB" id="A0A6A4NQ89"/>
<keyword evidence="2" id="KW-1185">Reference proteome</keyword>
<accession>A0A6A4NQ89</accession>
<organism evidence="1 2">
    <name type="scientific">Lupinus albus</name>
    <name type="common">White lupine</name>
    <name type="synonym">Lupinus termis</name>
    <dbReference type="NCBI Taxonomy" id="3870"/>
    <lineage>
        <taxon>Eukaryota</taxon>
        <taxon>Viridiplantae</taxon>
        <taxon>Streptophyta</taxon>
        <taxon>Embryophyta</taxon>
        <taxon>Tracheophyta</taxon>
        <taxon>Spermatophyta</taxon>
        <taxon>Magnoliopsida</taxon>
        <taxon>eudicotyledons</taxon>
        <taxon>Gunneridae</taxon>
        <taxon>Pentapetalae</taxon>
        <taxon>rosids</taxon>
        <taxon>fabids</taxon>
        <taxon>Fabales</taxon>
        <taxon>Fabaceae</taxon>
        <taxon>Papilionoideae</taxon>
        <taxon>50 kb inversion clade</taxon>
        <taxon>genistoids sensu lato</taxon>
        <taxon>core genistoids</taxon>
        <taxon>Genisteae</taxon>
        <taxon>Lupinus</taxon>
    </lineage>
</organism>
<name>A0A6A4NQ89_LUPAL</name>
<gene>
    <name evidence="1" type="ORF">Lalb_Chr22g0358861</name>
</gene>
<protein>
    <submittedName>
        <fullName evidence="1">Uncharacterized protein</fullName>
    </submittedName>
</protein>
<comment type="caution">
    <text evidence="1">The sequence shown here is derived from an EMBL/GenBank/DDBJ whole genome shotgun (WGS) entry which is preliminary data.</text>
</comment>
<dbReference type="Proteomes" id="UP000447434">
    <property type="component" value="Chromosome 22"/>
</dbReference>
<dbReference type="EMBL" id="WOCE01000022">
    <property type="protein sequence ID" value="KAE9588767.1"/>
    <property type="molecule type" value="Genomic_DNA"/>
</dbReference>
<reference evidence="2" key="1">
    <citation type="journal article" date="2020" name="Nat. Commun.">
        <title>Genome sequence of the cluster root forming white lupin.</title>
        <authorList>
            <person name="Hufnagel B."/>
            <person name="Marques A."/>
            <person name="Soriano A."/>
            <person name="Marques L."/>
            <person name="Divol F."/>
            <person name="Doumas P."/>
            <person name="Sallet E."/>
            <person name="Mancinotti D."/>
            <person name="Carrere S."/>
            <person name="Marande W."/>
            <person name="Arribat S."/>
            <person name="Keller J."/>
            <person name="Huneau C."/>
            <person name="Blein T."/>
            <person name="Aime D."/>
            <person name="Laguerre M."/>
            <person name="Taylor J."/>
            <person name="Schubert V."/>
            <person name="Nelson M."/>
            <person name="Geu-Flores F."/>
            <person name="Crespi M."/>
            <person name="Gallardo-Guerrero K."/>
            <person name="Delaux P.-M."/>
            <person name="Salse J."/>
            <person name="Berges H."/>
            <person name="Guyot R."/>
            <person name="Gouzy J."/>
            <person name="Peret B."/>
        </authorList>
    </citation>
    <scope>NUCLEOTIDE SEQUENCE [LARGE SCALE GENOMIC DNA]</scope>
    <source>
        <strain evidence="2">cv. Amiga</strain>
    </source>
</reference>
<evidence type="ECO:0000313" key="1">
    <source>
        <dbReference type="EMBL" id="KAE9588767.1"/>
    </source>
</evidence>